<proteinExistence type="predicted"/>
<sequence length="127" mass="14012">MHLEQIRGFGIMNTKDKRIQAASFPPFPPHCPPSHPSFPPRAWTNEASRPTECCKANKCRFPASPFPLAGSQLTSLPHRRGPCVYLVSEAGSSGRPPLPHGSLQDLRQGCLFIAFLLSSFCTARRKL</sequence>
<protein>
    <submittedName>
        <fullName evidence="1">Uncharacterized protein</fullName>
    </submittedName>
</protein>
<organism evidence="1 2">
    <name type="scientific">Portunus trituberculatus</name>
    <name type="common">Swimming crab</name>
    <name type="synonym">Neptunus trituberculatus</name>
    <dbReference type="NCBI Taxonomy" id="210409"/>
    <lineage>
        <taxon>Eukaryota</taxon>
        <taxon>Metazoa</taxon>
        <taxon>Ecdysozoa</taxon>
        <taxon>Arthropoda</taxon>
        <taxon>Crustacea</taxon>
        <taxon>Multicrustacea</taxon>
        <taxon>Malacostraca</taxon>
        <taxon>Eumalacostraca</taxon>
        <taxon>Eucarida</taxon>
        <taxon>Decapoda</taxon>
        <taxon>Pleocyemata</taxon>
        <taxon>Brachyura</taxon>
        <taxon>Eubrachyura</taxon>
        <taxon>Portunoidea</taxon>
        <taxon>Portunidae</taxon>
        <taxon>Portuninae</taxon>
        <taxon>Portunus</taxon>
    </lineage>
</organism>
<dbReference type="Proteomes" id="UP000324222">
    <property type="component" value="Unassembled WGS sequence"/>
</dbReference>
<dbReference type="AlphaFoldDB" id="A0A5B7GCU6"/>
<evidence type="ECO:0000313" key="1">
    <source>
        <dbReference type="EMBL" id="MPC54354.1"/>
    </source>
</evidence>
<reference evidence="1 2" key="1">
    <citation type="submission" date="2019-05" db="EMBL/GenBank/DDBJ databases">
        <title>Another draft genome of Portunus trituberculatus and its Hox gene families provides insights of decapod evolution.</title>
        <authorList>
            <person name="Jeong J.-H."/>
            <person name="Song I."/>
            <person name="Kim S."/>
            <person name="Choi T."/>
            <person name="Kim D."/>
            <person name="Ryu S."/>
            <person name="Kim W."/>
        </authorList>
    </citation>
    <scope>NUCLEOTIDE SEQUENCE [LARGE SCALE GENOMIC DNA]</scope>
    <source>
        <tissue evidence="1">Muscle</tissue>
    </source>
</reference>
<keyword evidence="2" id="KW-1185">Reference proteome</keyword>
<comment type="caution">
    <text evidence="1">The sequence shown here is derived from an EMBL/GenBank/DDBJ whole genome shotgun (WGS) entry which is preliminary data.</text>
</comment>
<accession>A0A5B7GCU6</accession>
<name>A0A5B7GCU6_PORTR</name>
<evidence type="ECO:0000313" key="2">
    <source>
        <dbReference type="Proteomes" id="UP000324222"/>
    </source>
</evidence>
<dbReference type="EMBL" id="VSRR010012291">
    <property type="protein sequence ID" value="MPC54354.1"/>
    <property type="molecule type" value="Genomic_DNA"/>
</dbReference>
<gene>
    <name evidence="1" type="ORF">E2C01_048265</name>
</gene>